<keyword evidence="4" id="KW-0874">Quinone</keyword>
<feature type="transmembrane region" description="Helical" evidence="10">
    <location>
        <begin position="16"/>
        <end position="37"/>
    </location>
</feature>
<dbReference type="SMART" id="SM00756">
    <property type="entry name" value="VKc"/>
    <property type="match status" value="1"/>
</dbReference>
<evidence type="ECO:0000256" key="4">
    <source>
        <dbReference type="ARBA" id="ARBA00022719"/>
    </source>
</evidence>
<dbReference type="GO" id="GO:0016491">
    <property type="term" value="F:oxidoreductase activity"/>
    <property type="evidence" value="ECO:0007669"/>
    <property type="project" value="UniProtKB-KW"/>
</dbReference>
<keyword evidence="6" id="KW-0560">Oxidoreductase</keyword>
<dbReference type="GO" id="GO:0016020">
    <property type="term" value="C:membrane"/>
    <property type="evidence" value="ECO:0007669"/>
    <property type="project" value="UniProtKB-SubCell"/>
</dbReference>
<name>A0A7W8AA43_9ACTN</name>
<evidence type="ECO:0000256" key="2">
    <source>
        <dbReference type="ARBA" id="ARBA00006214"/>
    </source>
</evidence>
<evidence type="ECO:0000259" key="11">
    <source>
        <dbReference type="SMART" id="SM00756"/>
    </source>
</evidence>
<dbReference type="InterPro" id="IPR041714">
    <property type="entry name" value="VKOR_Actinobacteria"/>
</dbReference>
<dbReference type="Gene3D" id="1.20.1440.130">
    <property type="entry name" value="VKOR domain"/>
    <property type="match status" value="1"/>
</dbReference>
<dbReference type="EMBL" id="JACHIN010000013">
    <property type="protein sequence ID" value="MBB5082456.1"/>
    <property type="molecule type" value="Genomic_DNA"/>
</dbReference>
<keyword evidence="3 10" id="KW-0812">Transmembrane</keyword>
<evidence type="ECO:0000256" key="3">
    <source>
        <dbReference type="ARBA" id="ARBA00022692"/>
    </source>
</evidence>
<keyword evidence="7 10" id="KW-0472">Membrane</keyword>
<dbReference type="Pfam" id="PF07884">
    <property type="entry name" value="VKOR"/>
    <property type="match status" value="1"/>
</dbReference>
<reference evidence="12 13" key="1">
    <citation type="submission" date="2020-08" db="EMBL/GenBank/DDBJ databases">
        <title>Genomic Encyclopedia of Type Strains, Phase IV (KMG-IV): sequencing the most valuable type-strain genomes for metagenomic binning, comparative biology and taxonomic classification.</title>
        <authorList>
            <person name="Goeker M."/>
        </authorList>
    </citation>
    <scope>NUCLEOTIDE SEQUENCE [LARGE SCALE GENOMIC DNA]</scope>
    <source>
        <strain evidence="12 13">DSM 45385</strain>
    </source>
</reference>
<gene>
    <name evidence="12" type="ORF">HNR40_007951</name>
</gene>
<sequence>MRLSPSEQRAEPFPRLLPYLLLIGGGIGLVAAFVLAVEKIALLKNPAYVPSCSINPVLSCGSIMSTPQAELFGFPNPLLGVAGFAIVTTTGVALLAGAVLKRWFWAGLQIGVTAGVVFVHWLIYQSLYVIGALCPYCMVVWAVTIPIFLYVTLRNLARPFARNHVIVLTLWYLAVLALITIRFWTYWSSLV</sequence>
<dbReference type="InterPro" id="IPR038354">
    <property type="entry name" value="VKOR_sf"/>
</dbReference>
<keyword evidence="13" id="KW-1185">Reference proteome</keyword>
<feature type="transmembrane region" description="Helical" evidence="10">
    <location>
        <begin position="165"/>
        <end position="187"/>
    </location>
</feature>
<keyword evidence="8" id="KW-1015">Disulfide bond</keyword>
<protein>
    <submittedName>
        <fullName evidence="12">Putative membrane protein</fullName>
    </submittedName>
</protein>
<evidence type="ECO:0000256" key="9">
    <source>
        <dbReference type="ARBA" id="ARBA00023284"/>
    </source>
</evidence>
<organism evidence="12 13">
    <name type="scientific">Nonomuraea endophytica</name>
    <dbReference type="NCBI Taxonomy" id="714136"/>
    <lineage>
        <taxon>Bacteria</taxon>
        <taxon>Bacillati</taxon>
        <taxon>Actinomycetota</taxon>
        <taxon>Actinomycetes</taxon>
        <taxon>Streptosporangiales</taxon>
        <taxon>Streptosporangiaceae</taxon>
        <taxon>Nonomuraea</taxon>
    </lineage>
</organism>
<evidence type="ECO:0000313" key="13">
    <source>
        <dbReference type="Proteomes" id="UP000568380"/>
    </source>
</evidence>
<proteinExistence type="inferred from homology"/>
<evidence type="ECO:0000313" key="12">
    <source>
        <dbReference type="EMBL" id="MBB5082456.1"/>
    </source>
</evidence>
<feature type="transmembrane region" description="Helical" evidence="10">
    <location>
        <begin position="103"/>
        <end position="123"/>
    </location>
</feature>
<keyword evidence="9" id="KW-0676">Redox-active center</keyword>
<evidence type="ECO:0000256" key="1">
    <source>
        <dbReference type="ARBA" id="ARBA00004141"/>
    </source>
</evidence>
<feature type="transmembrane region" description="Helical" evidence="10">
    <location>
        <begin position="129"/>
        <end position="153"/>
    </location>
</feature>
<evidence type="ECO:0000256" key="5">
    <source>
        <dbReference type="ARBA" id="ARBA00022989"/>
    </source>
</evidence>
<comment type="subcellular location">
    <subcellularLocation>
        <location evidence="1">Membrane</location>
        <topology evidence="1">Multi-pass membrane protein</topology>
    </subcellularLocation>
</comment>
<feature type="transmembrane region" description="Helical" evidence="10">
    <location>
        <begin position="78"/>
        <end position="96"/>
    </location>
</feature>
<dbReference type="InterPro" id="IPR012932">
    <property type="entry name" value="VKOR"/>
</dbReference>
<evidence type="ECO:0000256" key="6">
    <source>
        <dbReference type="ARBA" id="ARBA00023002"/>
    </source>
</evidence>
<evidence type="ECO:0000256" key="8">
    <source>
        <dbReference type="ARBA" id="ARBA00023157"/>
    </source>
</evidence>
<evidence type="ECO:0000256" key="7">
    <source>
        <dbReference type="ARBA" id="ARBA00023136"/>
    </source>
</evidence>
<dbReference type="GO" id="GO:0048038">
    <property type="term" value="F:quinone binding"/>
    <property type="evidence" value="ECO:0007669"/>
    <property type="project" value="UniProtKB-KW"/>
</dbReference>
<dbReference type="AlphaFoldDB" id="A0A7W8AA43"/>
<feature type="domain" description="Vitamin K epoxide reductase" evidence="11">
    <location>
        <begin position="14"/>
        <end position="155"/>
    </location>
</feature>
<keyword evidence="5 10" id="KW-1133">Transmembrane helix</keyword>
<accession>A0A7W8AA43</accession>
<dbReference type="Proteomes" id="UP000568380">
    <property type="component" value="Unassembled WGS sequence"/>
</dbReference>
<dbReference type="CDD" id="cd12922">
    <property type="entry name" value="VKOR_5"/>
    <property type="match status" value="1"/>
</dbReference>
<comment type="similarity">
    <text evidence="2">Belongs to the VKOR family.</text>
</comment>
<evidence type="ECO:0000256" key="10">
    <source>
        <dbReference type="SAM" id="Phobius"/>
    </source>
</evidence>
<comment type="caution">
    <text evidence="12">The sequence shown here is derived from an EMBL/GenBank/DDBJ whole genome shotgun (WGS) entry which is preliminary data.</text>
</comment>
<dbReference type="RefSeq" id="WP_184970693.1">
    <property type="nucleotide sequence ID" value="NZ_JACHIN010000013.1"/>
</dbReference>